<evidence type="ECO:0000313" key="2">
    <source>
        <dbReference type="EMBL" id="ETM56668.1"/>
    </source>
</evidence>
<feature type="region of interest" description="Disordered" evidence="1">
    <location>
        <begin position="1"/>
        <end position="48"/>
    </location>
</feature>
<reference evidence="2" key="1">
    <citation type="submission" date="2013-11" db="EMBL/GenBank/DDBJ databases">
        <title>The Genome Sequence of Phytophthora parasitica IAC_01/95.</title>
        <authorList>
            <consortium name="The Broad Institute Genomics Platform"/>
            <person name="Russ C."/>
            <person name="Tyler B."/>
            <person name="Panabieres F."/>
            <person name="Shan W."/>
            <person name="Tripathy S."/>
            <person name="Grunwald N."/>
            <person name="Machado M."/>
            <person name="Johnson C.S."/>
            <person name="Arredondo F."/>
            <person name="Hong C."/>
            <person name="Coffey M."/>
            <person name="Young S.K."/>
            <person name="Zeng Q."/>
            <person name="Gargeya S."/>
            <person name="Fitzgerald M."/>
            <person name="Abouelleil A."/>
            <person name="Alvarado L."/>
            <person name="Chapman S.B."/>
            <person name="Gainer-Dewar J."/>
            <person name="Goldberg J."/>
            <person name="Griggs A."/>
            <person name="Gujja S."/>
            <person name="Hansen M."/>
            <person name="Howarth C."/>
            <person name="Imamovic A."/>
            <person name="Ireland A."/>
            <person name="Larimer J."/>
            <person name="McCowan C."/>
            <person name="Murphy C."/>
            <person name="Pearson M."/>
            <person name="Poon T.W."/>
            <person name="Priest M."/>
            <person name="Roberts A."/>
            <person name="Saif S."/>
            <person name="Shea T."/>
            <person name="Sykes S."/>
            <person name="Wortman J."/>
            <person name="Nusbaum C."/>
            <person name="Birren B."/>
        </authorList>
    </citation>
    <scope>NUCLEOTIDE SEQUENCE [LARGE SCALE GENOMIC DNA]</scope>
    <source>
        <strain evidence="2">IAC_01/95</strain>
    </source>
</reference>
<feature type="compositionally biased region" description="Basic residues" evidence="1">
    <location>
        <begin position="17"/>
        <end position="27"/>
    </location>
</feature>
<organism evidence="2">
    <name type="scientific">Phytophthora nicotianae</name>
    <name type="common">Potato buckeye rot agent</name>
    <name type="synonym">Phytophthora parasitica</name>
    <dbReference type="NCBI Taxonomy" id="4792"/>
    <lineage>
        <taxon>Eukaryota</taxon>
        <taxon>Sar</taxon>
        <taxon>Stramenopiles</taxon>
        <taxon>Oomycota</taxon>
        <taxon>Peronosporomycetes</taxon>
        <taxon>Peronosporales</taxon>
        <taxon>Peronosporaceae</taxon>
        <taxon>Phytophthora</taxon>
    </lineage>
</organism>
<dbReference type="Proteomes" id="UP000054532">
    <property type="component" value="Unassembled WGS sequence"/>
</dbReference>
<proteinExistence type="predicted"/>
<accession>W2P8W0</accession>
<gene>
    <name evidence="2" type="ORF">L914_00396</name>
</gene>
<sequence length="48" mass="5198">MVGAAKLESAAAGHTPLHARRAKRHSSQRSFAVDVDETLDHDETSLRA</sequence>
<protein>
    <submittedName>
        <fullName evidence="2">Uncharacterized protein</fullName>
    </submittedName>
</protein>
<evidence type="ECO:0000256" key="1">
    <source>
        <dbReference type="SAM" id="MobiDB-lite"/>
    </source>
</evidence>
<name>W2P8W0_PHYNI</name>
<dbReference type="EMBL" id="KI690441">
    <property type="protein sequence ID" value="ETM56668.1"/>
    <property type="molecule type" value="Genomic_DNA"/>
</dbReference>
<dbReference type="AlphaFoldDB" id="W2P8W0"/>